<dbReference type="EMBL" id="WKKH01000014">
    <property type="protein sequence ID" value="MRX76667.1"/>
    <property type="molecule type" value="Genomic_DNA"/>
</dbReference>
<comment type="caution">
    <text evidence="2">The sequence shown here is derived from an EMBL/GenBank/DDBJ whole genome shotgun (WGS) entry which is preliminary data.</text>
</comment>
<protein>
    <submittedName>
        <fullName evidence="2">Uncharacterized protein</fullName>
    </submittedName>
</protein>
<keyword evidence="1" id="KW-0812">Transmembrane</keyword>
<reference evidence="2 3" key="1">
    <citation type="submission" date="2019-11" db="EMBL/GenBank/DDBJ databases">
        <title>Pedobacter petrophilus genome.</title>
        <authorList>
            <person name="Feldbauer M.J."/>
            <person name="Newman J.D."/>
        </authorList>
    </citation>
    <scope>NUCLEOTIDE SEQUENCE [LARGE SCALE GENOMIC DNA]</scope>
    <source>
        <strain evidence="2 3">LMG 29686</strain>
    </source>
</reference>
<keyword evidence="1" id="KW-0472">Membrane</keyword>
<evidence type="ECO:0000313" key="2">
    <source>
        <dbReference type="EMBL" id="MRX76667.1"/>
    </source>
</evidence>
<gene>
    <name evidence="2" type="ORF">GJU39_11265</name>
</gene>
<dbReference type="OrthoDB" id="799591at2"/>
<dbReference type="Proteomes" id="UP000487757">
    <property type="component" value="Unassembled WGS sequence"/>
</dbReference>
<proteinExistence type="predicted"/>
<dbReference type="RefSeq" id="WP_154280897.1">
    <property type="nucleotide sequence ID" value="NZ_JBHUJQ010000001.1"/>
</dbReference>
<dbReference type="AlphaFoldDB" id="A0A7K0FYJ9"/>
<organism evidence="2 3">
    <name type="scientific">Pedobacter petrophilus</name>
    <dbReference type="NCBI Taxonomy" id="1908241"/>
    <lineage>
        <taxon>Bacteria</taxon>
        <taxon>Pseudomonadati</taxon>
        <taxon>Bacteroidota</taxon>
        <taxon>Sphingobacteriia</taxon>
        <taxon>Sphingobacteriales</taxon>
        <taxon>Sphingobacteriaceae</taxon>
        <taxon>Pedobacter</taxon>
    </lineage>
</organism>
<name>A0A7K0FYJ9_9SPHI</name>
<keyword evidence="3" id="KW-1185">Reference proteome</keyword>
<sequence length="50" mass="5901">MNYPIILTVSVLMIILIAFLIKRNLKDKKKFEQEVIDTELPPEKDDKENI</sequence>
<accession>A0A7K0FYJ9</accession>
<feature type="transmembrane region" description="Helical" evidence="1">
    <location>
        <begin position="6"/>
        <end position="21"/>
    </location>
</feature>
<evidence type="ECO:0000256" key="1">
    <source>
        <dbReference type="SAM" id="Phobius"/>
    </source>
</evidence>
<evidence type="ECO:0000313" key="3">
    <source>
        <dbReference type="Proteomes" id="UP000487757"/>
    </source>
</evidence>
<keyword evidence="1" id="KW-1133">Transmembrane helix</keyword>